<evidence type="ECO:0000256" key="2">
    <source>
        <dbReference type="ARBA" id="ARBA00022801"/>
    </source>
</evidence>
<dbReference type="Gene3D" id="2.60.120.200">
    <property type="match status" value="1"/>
</dbReference>
<dbReference type="CDD" id="cd18617">
    <property type="entry name" value="GH43_XynB-like"/>
    <property type="match status" value="1"/>
</dbReference>
<dbReference type="InterPro" id="IPR013320">
    <property type="entry name" value="ConA-like_dom_sf"/>
</dbReference>
<protein>
    <submittedName>
        <fullName evidence="9">Beta-xylosidase</fullName>
        <ecNumber evidence="9">3.2.1.37</ecNumber>
    </submittedName>
</protein>
<dbReference type="InterPro" id="IPR006710">
    <property type="entry name" value="Glyco_hydro_43"/>
</dbReference>
<gene>
    <name evidence="9" type="primary">xynB_2</name>
    <name evidence="9" type="ORF">NCTC11429_02376</name>
</gene>
<dbReference type="EMBL" id="LR590484">
    <property type="protein sequence ID" value="VTR40679.1"/>
    <property type="molecule type" value="Genomic_DNA"/>
</dbReference>
<name>A0A4U9V6R9_9SPHI</name>
<keyword evidence="7" id="KW-0812">Transmembrane</keyword>
<evidence type="ECO:0000313" key="9">
    <source>
        <dbReference type="EMBL" id="VTR40679.1"/>
    </source>
</evidence>
<dbReference type="AlphaFoldDB" id="A0A4U9V6R9"/>
<evidence type="ECO:0000256" key="4">
    <source>
        <dbReference type="PIRSR" id="PIRSR606710-1"/>
    </source>
</evidence>
<feature type="active site" description="Proton donor" evidence="4">
    <location>
        <position position="215"/>
    </location>
</feature>
<evidence type="ECO:0000256" key="6">
    <source>
        <dbReference type="RuleBase" id="RU361187"/>
    </source>
</evidence>
<feature type="transmembrane region" description="Helical" evidence="7">
    <location>
        <begin position="29"/>
        <end position="48"/>
    </location>
</feature>
<dbReference type="PANTHER" id="PTHR42812">
    <property type="entry name" value="BETA-XYLOSIDASE"/>
    <property type="match status" value="1"/>
</dbReference>
<keyword evidence="7" id="KW-1133">Transmembrane helix</keyword>
<dbReference type="PANTHER" id="PTHR42812:SF12">
    <property type="entry name" value="BETA-XYLOSIDASE-RELATED"/>
    <property type="match status" value="1"/>
</dbReference>
<dbReference type="Gene3D" id="2.115.10.20">
    <property type="entry name" value="Glycosyl hydrolase domain, family 43"/>
    <property type="match status" value="1"/>
</dbReference>
<feature type="active site" description="Proton acceptor" evidence="4">
    <location>
        <position position="59"/>
    </location>
</feature>
<evidence type="ECO:0000256" key="1">
    <source>
        <dbReference type="ARBA" id="ARBA00009865"/>
    </source>
</evidence>
<dbReference type="GO" id="GO:0009044">
    <property type="term" value="F:xylan 1,4-beta-xylosidase activity"/>
    <property type="evidence" value="ECO:0007669"/>
    <property type="project" value="UniProtKB-EC"/>
</dbReference>
<feature type="domain" description="Beta-xylosidase C-terminal Concanavalin A-like" evidence="8">
    <location>
        <begin position="354"/>
        <end position="548"/>
    </location>
</feature>
<evidence type="ECO:0000313" key="10">
    <source>
        <dbReference type="Proteomes" id="UP000308196"/>
    </source>
</evidence>
<keyword evidence="3 6" id="KW-0326">Glycosidase</keyword>
<dbReference type="Pfam" id="PF04616">
    <property type="entry name" value="Glyco_hydro_43"/>
    <property type="match status" value="1"/>
</dbReference>
<proteinExistence type="inferred from homology"/>
<dbReference type="KEGG" id="stha:NCTC11429_02376"/>
<evidence type="ECO:0000256" key="5">
    <source>
        <dbReference type="PIRSR" id="PIRSR606710-2"/>
    </source>
</evidence>
<dbReference type="EC" id="3.2.1.37" evidence="9"/>
<comment type="similarity">
    <text evidence="1 6">Belongs to the glycosyl hydrolase 43 family.</text>
</comment>
<dbReference type="InterPro" id="IPR041542">
    <property type="entry name" value="GH43_C2"/>
</dbReference>
<evidence type="ECO:0000259" key="8">
    <source>
        <dbReference type="Pfam" id="PF17851"/>
    </source>
</evidence>
<sequence length="551" mass="61691">MGIIRLNRDLNCETMLIFNLGYMRHISSVIYVTFLLFYLPVAFGQAGFKNPVIRGFNPDPSICRVGEDFYLVTSSFEYFPGLPIYHSKDLVHWEQGGHCLTRSSQLQLANAHSSGGLFAPSIRYHDGLFYVICTNVSDKGNFYCTAENPAGPWSDPTWVDIKSIDPDIFWDDDGQSYFVTQGDEGIRVTAIDLESGKLRSSERLVWAGTGGRFPEAPHIYKKDGYYYLLLGEGGTEYAHSASIGRSRSIWGPYESCPLNPILSHSNRLGQGSPIQGVGHADFIQAADGSWWTVFLGFRVTQPYSYYHILGRETFLAPVSWPKDGWPQINGNGIIQLDMQVATLPKVTFTAPPVRDEFNQPELGLSWQYLRNPDSASYSLSERRGSLRLSTSPVTLNEIGSPSFIGRRQTEHDFEAGTQLEFVAKADNEEAGLTLYQTNSHHYDFFVRRKGKDYFLQLRVHVGSLQYIVAEKKISGNKVELKISGTASSYQFAYKESPMDKITIVGNVDTRYLSTEVAGGFTGVMVGLFTSSNGKPTNAQAFFDWFDYRAAL</sequence>
<dbReference type="InterPro" id="IPR051795">
    <property type="entry name" value="Glycosyl_Hydrlase_43"/>
</dbReference>
<dbReference type="SUPFAM" id="SSF49899">
    <property type="entry name" value="Concanavalin A-like lectins/glucanases"/>
    <property type="match status" value="1"/>
</dbReference>
<dbReference type="Proteomes" id="UP000308196">
    <property type="component" value="Chromosome"/>
</dbReference>
<dbReference type="Pfam" id="PF17851">
    <property type="entry name" value="GH43_C2"/>
    <property type="match status" value="1"/>
</dbReference>
<organism evidence="9 10">
    <name type="scientific">Sphingobacterium thalpophilum</name>
    <dbReference type="NCBI Taxonomy" id="259"/>
    <lineage>
        <taxon>Bacteria</taxon>
        <taxon>Pseudomonadati</taxon>
        <taxon>Bacteroidota</taxon>
        <taxon>Sphingobacteriia</taxon>
        <taxon>Sphingobacteriales</taxon>
        <taxon>Sphingobacteriaceae</taxon>
        <taxon>Sphingobacterium</taxon>
    </lineage>
</organism>
<dbReference type="SUPFAM" id="SSF75005">
    <property type="entry name" value="Arabinanase/levansucrase/invertase"/>
    <property type="match status" value="1"/>
</dbReference>
<dbReference type="GO" id="GO:0005975">
    <property type="term" value="P:carbohydrate metabolic process"/>
    <property type="evidence" value="ECO:0007669"/>
    <property type="project" value="InterPro"/>
</dbReference>
<dbReference type="STRING" id="1123265.GCA_000686625_03926"/>
<keyword evidence="7" id="KW-0472">Membrane</keyword>
<accession>A0A4U9V6R9</accession>
<evidence type="ECO:0000256" key="3">
    <source>
        <dbReference type="ARBA" id="ARBA00023295"/>
    </source>
</evidence>
<feature type="site" description="Important for catalytic activity, responsible for pKa modulation of the active site Glu and correct orientation of both the proton donor and substrate" evidence="5">
    <location>
        <position position="165"/>
    </location>
</feature>
<evidence type="ECO:0000256" key="7">
    <source>
        <dbReference type="SAM" id="Phobius"/>
    </source>
</evidence>
<keyword evidence="2 6" id="KW-0378">Hydrolase</keyword>
<dbReference type="InterPro" id="IPR023296">
    <property type="entry name" value="Glyco_hydro_beta-prop_sf"/>
</dbReference>
<reference evidence="9 10" key="1">
    <citation type="submission" date="2019-05" db="EMBL/GenBank/DDBJ databases">
        <authorList>
            <consortium name="Pathogen Informatics"/>
        </authorList>
    </citation>
    <scope>NUCLEOTIDE SEQUENCE [LARGE SCALE GENOMIC DNA]</scope>
    <source>
        <strain evidence="9 10">NCTC11429</strain>
    </source>
</reference>